<dbReference type="Pfam" id="PF04189">
    <property type="entry name" value="Gcd10p"/>
    <property type="match status" value="1"/>
</dbReference>
<feature type="region of interest" description="Disordered" evidence="7">
    <location>
        <begin position="249"/>
        <end position="269"/>
    </location>
</feature>
<dbReference type="Proteomes" id="UP001150062">
    <property type="component" value="Unassembled WGS sequence"/>
</dbReference>
<comment type="similarity">
    <text evidence="2">Belongs to the TRM6/GCD10 family.</text>
</comment>
<protein>
    <recommendedName>
        <fullName evidence="3">tRNA (adenine(58)-N(1))-methyltransferase non-catalytic subunit TRM6</fullName>
    </recommendedName>
    <alternativeName>
        <fullName evidence="6">tRNA(m1A58)-methyltransferase subunit TRM6</fullName>
    </alternativeName>
</protein>
<evidence type="ECO:0000256" key="6">
    <source>
        <dbReference type="ARBA" id="ARBA00032319"/>
    </source>
</evidence>
<proteinExistence type="inferred from homology"/>
<organism evidence="8 9">
    <name type="scientific">Anaeramoeba flamelloides</name>
    <dbReference type="NCBI Taxonomy" id="1746091"/>
    <lineage>
        <taxon>Eukaryota</taxon>
        <taxon>Metamonada</taxon>
        <taxon>Anaeramoebidae</taxon>
        <taxon>Anaeramoeba</taxon>
    </lineage>
</organism>
<evidence type="ECO:0000256" key="5">
    <source>
        <dbReference type="ARBA" id="ARBA00023242"/>
    </source>
</evidence>
<keyword evidence="5" id="KW-0539">Nucleus</keyword>
<keyword evidence="9" id="KW-1185">Reference proteome</keyword>
<sequence length="453" mass="53375">MGEIVKENEYIFLKFNNGLTKIYTPIKGTRSRIRKKIFFSFDKIIGLPYGSIVKYEEGDFVRINSIPNYQRGTLDTTHKGRTKGNELTHQKYRKKIEKKILIFAVILKCTTKTISEYYYTTKPQIINFLRYDTLSRLILYSQIFPGAIINQSNEKKNQLQQNQQQQKKVYIVFDDCGGIITGSLLERLKIVPRNRILFKNSQEKEKEKDKEKKKTETKTKNEEKEIVKEKQKNKEMKIEILEEEVIKNSNEKEKEKEKEKKQQNSKMPENTVDSNIMILRVFNCENSLPRNVLDKYNFTNEFKSKHLLNCKLCWLLDILGISKCTTKEKKSDLKHQGDQISNYILVKNLLDAVEMKVESLVIASTEMYIVEIFQLLFPLLRGACPFVLYSPYLQLLTQIFHYIKKEKIAIKFSMTETFMRKYQVYENMTHPKMATEGVSGYILKGFRLLKIEN</sequence>
<evidence type="ECO:0000313" key="8">
    <source>
        <dbReference type="EMBL" id="KAJ6225980.1"/>
    </source>
</evidence>
<comment type="caution">
    <text evidence="8">The sequence shown here is derived from an EMBL/GenBank/DDBJ whole genome shotgun (WGS) entry which is preliminary data.</text>
</comment>
<dbReference type="EMBL" id="JAOAOG010000346">
    <property type="protein sequence ID" value="KAJ6225980.1"/>
    <property type="molecule type" value="Genomic_DNA"/>
</dbReference>
<dbReference type="InterPro" id="IPR017423">
    <property type="entry name" value="TRM6"/>
</dbReference>
<name>A0ABQ8X1I1_9EUKA</name>
<evidence type="ECO:0000256" key="4">
    <source>
        <dbReference type="ARBA" id="ARBA00022694"/>
    </source>
</evidence>
<accession>A0ABQ8X1I1</accession>
<comment type="subcellular location">
    <subcellularLocation>
        <location evidence="1">Nucleus</location>
    </subcellularLocation>
</comment>
<evidence type="ECO:0000256" key="1">
    <source>
        <dbReference type="ARBA" id="ARBA00004123"/>
    </source>
</evidence>
<gene>
    <name evidence="8" type="ORF">M0813_00945</name>
</gene>
<evidence type="ECO:0000256" key="7">
    <source>
        <dbReference type="SAM" id="MobiDB-lite"/>
    </source>
</evidence>
<evidence type="ECO:0000313" key="9">
    <source>
        <dbReference type="Proteomes" id="UP001150062"/>
    </source>
</evidence>
<reference evidence="8" key="1">
    <citation type="submission" date="2022-08" db="EMBL/GenBank/DDBJ databases">
        <title>Novel sulfate-reducing endosymbionts in the free-living metamonad Anaeramoeba.</title>
        <authorList>
            <person name="Jerlstrom-Hultqvist J."/>
            <person name="Cepicka I."/>
            <person name="Gallot-Lavallee L."/>
            <person name="Salas-Leiva D."/>
            <person name="Curtis B.A."/>
            <person name="Zahonova K."/>
            <person name="Pipaliya S."/>
            <person name="Dacks J."/>
            <person name="Roger A.J."/>
        </authorList>
    </citation>
    <scope>NUCLEOTIDE SEQUENCE</scope>
    <source>
        <strain evidence="8">Schooner1</strain>
    </source>
</reference>
<evidence type="ECO:0000256" key="3">
    <source>
        <dbReference type="ARBA" id="ARBA00021704"/>
    </source>
</evidence>
<dbReference type="PANTHER" id="PTHR12945:SF0">
    <property type="entry name" value="TRNA (ADENINE(58)-N(1))-METHYLTRANSFERASE NON-CATALYTIC SUBUNIT TRM6"/>
    <property type="match status" value="1"/>
</dbReference>
<keyword evidence="4" id="KW-0819">tRNA processing</keyword>
<feature type="region of interest" description="Disordered" evidence="7">
    <location>
        <begin position="202"/>
        <end position="224"/>
    </location>
</feature>
<feature type="compositionally biased region" description="Basic and acidic residues" evidence="7">
    <location>
        <begin position="249"/>
        <end position="262"/>
    </location>
</feature>
<dbReference type="PANTHER" id="PTHR12945">
    <property type="entry name" value="TRANSLATION INITIATION FACTOR EIF3-RELATED"/>
    <property type="match status" value="1"/>
</dbReference>
<evidence type="ECO:0000256" key="2">
    <source>
        <dbReference type="ARBA" id="ARBA00008320"/>
    </source>
</evidence>